<evidence type="ECO:0000313" key="2">
    <source>
        <dbReference type="Proteomes" id="UP000011185"/>
    </source>
</evidence>
<gene>
    <name evidence="1" type="ORF">THOM_2339</name>
</gene>
<dbReference type="VEuPathDB" id="MicrosporidiaDB:THOM_2339"/>
<dbReference type="Proteomes" id="UP000011185">
    <property type="component" value="Unassembled WGS sequence"/>
</dbReference>
<reference evidence="1 2" key="1">
    <citation type="journal article" date="2012" name="PLoS Pathog.">
        <title>The genome of the obligate intracellular parasite Trachipleistophora hominis: new insights into microsporidian genome dynamics and reductive evolution.</title>
        <authorList>
            <person name="Heinz E."/>
            <person name="Williams T.A."/>
            <person name="Nakjang S."/>
            <person name="Noel C.J."/>
            <person name="Swan D.C."/>
            <person name="Goldberg A.V."/>
            <person name="Harris S.R."/>
            <person name="Weinmaier T."/>
            <person name="Markert S."/>
            <person name="Becher D."/>
            <person name="Bernhardt J."/>
            <person name="Dagan T."/>
            <person name="Hacker C."/>
            <person name="Lucocq J.M."/>
            <person name="Schweder T."/>
            <person name="Rattei T."/>
            <person name="Hall N."/>
            <person name="Hirt R.P."/>
            <person name="Embley T.M."/>
        </authorList>
    </citation>
    <scope>NUCLEOTIDE SEQUENCE [LARGE SCALE GENOMIC DNA]</scope>
</reference>
<dbReference type="EMBL" id="JH994027">
    <property type="protein sequence ID" value="ELQ74736.1"/>
    <property type="molecule type" value="Genomic_DNA"/>
</dbReference>
<proteinExistence type="predicted"/>
<dbReference type="AlphaFoldDB" id="L7JUN3"/>
<accession>L7JUN3</accession>
<evidence type="ECO:0000313" key="1">
    <source>
        <dbReference type="EMBL" id="ELQ74736.1"/>
    </source>
</evidence>
<keyword evidence="2" id="KW-1185">Reference proteome</keyword>
<dbReference type="HOGENOM" id="CLU_3260843_0_0_1"/>
<organism evidence="1 2">
    <name type="scientific">Trachipleistophora hominis</name>
    <name type="common">Microsporidian parasite</name>
    <dbReference type="NCBI Taxonomy" id="72359"/>
    <lineage>
        <taxon>Eukaryota</taxon>
        <taxon>Fungi</taxon>
        <taxon>Fungi incertae sedis</taxon>
        <taxon>Microsporidia</taxon>
        <taxon>Pleistophoridae</taxon>
        <taxon>Trachipleistophora</taxon>
    </lineage>
</organism>
<protein>
    <submittedName>
        <fullName evidence="1">Uncharacterized protein</fullName>
    </submittedName>
</protein>
<sequence>MQEEYVCISDNEVEDWSPDFLKKVLSIFKKDYGVYVDEMLQK</sequence>
<dbReference type="InParanoid" id="L7JUN3"/>
<name>L7JUN3_TRAHO</name>